<proteinExistence type="predicted"/>
<dbReference type="Proteomes" id="UP000784294">
    <property type="component" value="Unassembled WGS sequence"/>
</dbReference>
<comment type="caution">
    <text evidence="1">The sequence shown here is derived from an EMBL/GenBank/DDBJ whole genome shotgun (WGS) entry which is preliminary data.</text>
</comment>
<keyword evidence="2" id="KW-1185">Reference proteome</keyword>
<protein>
    <submittedName>
        <fullName evidence="1">Uncharacterized protein</fullName>
    </submittedName>
</protein>
<sequence>MGASSTQVQLDRSPNEKELTELTTNQMVDRQKDPFAASHLLAVALDQLCCYGEYQQKSGPSYLLLGSTVTLS</sequence>
<dbReference type="EMBL" id="CAAALY010273664">
    <property type="protein sequence ID" value="VEL42299.1"/>
    <property type="molecule type" value="Genomic_DNA"/>
</dbReference>
<gene>
    <name evidence="1" type="ORF">PXEA_LOCUS35739</name>
</gene>
<accession>A0A3S5BEF7</accession>
<name>A0A3S5BEF7_9PLAT</name>
<evidence type="ECO:0000313" key="2">
    <source>
        <dbReference type="Proteomes" id="UP000784294"/>
    </source>
</evidence>
<evidence type="ECO:0000313" key="1">
    <source>
        <dbReference type="EMBL" id="VEL42299.1"/>
    </source>
</evidence>
<organism evidence="1 2">
    <name type="scientific">Protopolystoma xenopodis</name>
    <dbReference type="NCBI Taxonomy" id="117903"/>
    <lineage>
        <taxon>Eukaryota</taxon>
        <taxon>Metazoa</taxon>
        <taxon>Spiralia</taxon>
        <taxon>Lophotrochozoa</taxon>
        <taxon>Platyhelminthes</taxon>
        <taxon>Monogenea</taxon>
        <taxon>Polyopisthocotylea</taxon>
        <taxon>Polystomatidea</taxon>
        <taxon>Polystomatidae</taxon>
        <taxon>Protopolystoma</taxon>
    </lineage>
</organism>
<reference evidence="1" key="1">
    <citation type="submission" date="2018-11" db="EMBL/GenBank/DDBJ databases">
        <authorList>
            <consortium name="Pathogen Informatics"/>
        </authorList>
    </citation>
    <scope>NUCLEOTIDE SEQUENCE</scope>
</reference>
<dbReference type="AlphaFoldDB" id="A0A3S5BEF7"/>